<dbReference type="OMA" id="HRTCEHT"/>
<sequence length="522" mass="58088">QSEGREVFAIPSNQLSGSQLAVISGCPAGIELMMSSDRCDVSQIETWSLFVSVMDRLFHIEQEVTSQFNVSCSFKVITSVFGSGSLDVSAPVKLPPSGAPCWALRLRDAQKLGDSYRGFCCSEAELEAILLLHKQQTGCVFGTRQSPCVDKPATRLMWKSQYVPYDGIPFINAGRRAIVMECQFGPRRKGLQQHRTCEHTPELSYKATCPARIYIKKVWKFPAFRVPTEPTADRRMVRQEQEKSFQSLKNQNLRNQNLEDGGVVRFYLQLPTERAHLYHTVDTPPIPPPPPDLPPPHTQPEEEEEEEEEAGEQDRVIPSRLHPQVAERIRQLVAAGHHQVYTVRKQLRRFVEQELFKCAGRPDRHNLRYFPTVNDIKNHIHESQKALRPSSSPAEWTEDSSDPLMETFTLTLTPAAKGNTPVDGSDSLSPEAAQLFSSLSSLQPKIFSQLQGILQPPPPPLATYPPSSFLQTSVGESVGASGPEEVLDVGQQLSGEAQQLVVQTVESVQLQIVNSAASEEGN</sequence>
<dbReference type="GO" id="GO:0000978">
    <property type="term" value="F:RNA polymerase II cis-regulatory region sequence-specific DNA binding"/>
    <property type="evidence" value="ECO:0007669"/>
    <property type="project" value="TreeGrafter"/>
</dbReference>
<feature type="region of interest" description="Disordered" evidence="1">
    <location>
        <begin position="279"/>
        <end position="319"/>
    </location>
</feature>
<dbReference type="GeneTree" id="ENSGT00390000013916"/>
<reference evidence="2" key="2">
    <citation type="submission" date="2025-08" db="UniProtKB">
        <authorList>
            <consortium name="Ensembl"/>
        </authorList>
    </citation>
    <scope>IDENTIFICATION</scope>
</reference>
<feature type="region of interest" description="Disordered" evidence="1">
    <location>
        <begin position="232"/>
        <end position="253"/>
    </location>
</feature>
<feature type="compositionally biased region" description="Pro residues" evidence="1">
    <location>
        <begin position="284"/>
        <end position="298"/>
    </location>
</feature>
<protein>
    <submittedName>
        <fullName evidence="2">Calcium responsive transcription factor</fullName>
    </submittedName>
</protein>
<dbReference type="InParanoid" id="A0A671UGC9"/>
<dbReference type="AlphaFoldDB" id="A0A671UGC9"/>
<reference evidence="2" key="3">
    <citation type="submission" date="2025-09" db="UniProtKB">
        <authorList>
            <consortium name="Ensembl"/>
        </authorList>
    </citation>
    <scope>IDENTIFICATION</scope>
</reference>
<name>A0A671UGC9_SPAAU</name>
<dbReference type="InterPro" id="IPR029309">
    <property type="entry name" value="CaRF"/>
</dbReference>
<organism evidence="2 3">
    <name type="scientific">Sparus aurata</name>
    <name type="common">Gilthead sea bream</name>
    <dbReference type="NCBI Taxonomy" id="8175"/>
    <lineage>
        <taxon>Eukaryota</taxon>
        <taxon>Metazoa</taxon>
        <taxon>Chordata</taxon>
        <taxon>Craniata</taxon>
        <taxon>Vertebrata</taxon>
        <taxon>Euteleostomi</taxon>
        <taxon>Actinopterygii</taxon>
        <taxon>Neopterygii</taxon>
        <taxon>Teleostei</taxon>
        <taxon>Neoteleostei</taxon>
        <taxon>Acanthomorphata</taxon>
        <taxon>Eupercaria</taxon>
        <taxon>Spariformes</taxon>
        <taxon>Sparidae</taxon>
        <taxon>Sparus</taxon>
    </lineage>
</organism>
<dbReference type="GO" id="GO:0000981">
    <property type="term" value="F:DNA-binding transcription factor activity, RNA polymerase II-specific"/>
    <property type="evidence" value="ECO:0007669"/>
    <property type="project" value="TreeGrafter"/>
</dbReference>
<evidence type="ECO:0000256" key="1">
    <source>
        <dbReference type="SAM" id="MobiDB-lite"/>
    </source>
</evidence>
<feature type="compositionally biased region" description="Polar residues" evidence="1">
    <location>
        <begin position="244"/>
        <end position="253"/>
    </location>
</feature>
<evidence type="ECO:0000313" key="2">
    <source>
        <dbReference type="Ensembl" id="ENSSAUP00010012893.1"/>
    </source>
</evidence>
<dbReference type="PANTHER" id="PTHR14694">
    <property type="entry name" value="CALCIUM-RESPONSIVE TRANSCRIPTION FACTOR"/>
    <property type="match status" value="1"/>
</dbReference>
<dbReference type="GO" id="GO:0005634">
    <property type="term" value="C:nucleus"/>
    <property type="evidence" value="ECO:0007669"/>
    <property type="project" value="TreeGrafter"/>
</dbReference>
<keyword evidence="3" id="KW-1185">Reference proteome</keyword>
<feature type="compositionally biased region" description="Basic and acidic residues" evidence="1">
    <location>
        <begin position="232"/>
        <end position="243"/>
    </location>
</feature>
<gene>
    <name evidence="2" type="primary">carf</name>
</gene>
<feature type="compositionally biased region" description="Acidic residues" evidence="1">
    <location>
        <begin position="301"/>
        <end position="311"/>
    </location>
</feature>
<proteinExistence type="predicted"/>
<accession>A0A671UGC9</accession>
<evidence type="ECO:0000313" key="3">
    <source>
        <dbReference type="Proteomes" id="UP000472265"/>
    </source>
</evidence>
<dbReference type="PANTHER" id="PTHR14694:SF1">
    <property type="entry name" value="CALCIUM-RESPONSIVE TRANSCRIPTION FACTOR"/>
    <property type="match status" value="1"/>
</dbReference>
<dbReference type="Proteomes" id="UP000472265">
    <property type="component" value="Chromosome 9"/>
</dbReference>
<dbReference type="Pfam" id="PF15299">
    <property type="entry name" value="ALS2CR8"/>
    <property type="match status" value="1"/>
</dbReference>
<dbReference type="Ensembl" id="ENSSAUT00010013702.1">
    <property type="protein sequence ID" value="ENSSAUP00010012893.1"/>
    <property type="gene ID" value="ENSSAUG00010006129.1"/>
</dbReference>
<reference evidence="2" key="1">
    <citation type="submission" date="2021-04" db="EMBL/GenBank/DDBJ databases">
        <authorList>
            <consortium name="Wellcome Sanger Institute Data Sharing"/>
        </authorList>
    </citation>
    <scope>NUCLEOTIDE SEQUENCE [LARGE SCALE GENOMIC DNA]</scope>
</reference>